<dbReference type="GO" id="GO:0008395">
    <property type="term" value="F:steroid hydroxylase activity"/>
    <property type="evidence" value="ECO:0007669"/>
    <property type="project" value="TreeGrafter"/>
</dbReference>
<dbReference type="AlphaFoldDB" id="A0AAN6S1D1"/>
<comment type="cofactor">
    <cofactor evidence="1 7">
        <name>heme</name>
        <dbReference type="ChEBI" id="CHEBI:30413"/>
    </cofactor>
</comment>
<proteinExistence type="inferred from homology"/>
<feature type="transmembrane region" description="Helical" evidence="9">
    <location>
        <begin position="20"/>
        <end position="38"/>
    </location>
</feature>
<dbReference type="PRINTS" id="PR00465">
    <property type="entry name" value="EP450IV"/>
</dbReference>
<dbReference type="InterPro" id="IPR001128">
    <property type="entry name" value="Cyt_P450"/>
</dbReference>
<dbReference type="InterPro" id="IPR050529">
    <property type="entry name" value="CYP450_sterol_14alpha_dmase"/>
</dbReference>
<evidence type="ECO:0000256" key="8">
    <source>
        <dbReference type="RuleBase" id="RU000461"/>
    </source>
</evidence>
<keyword evidence="5 7" id="KW-0408">Iron</keyword>
<dbReference type="GO" id="GO:0005506">
    <property type="term" value="F:iron ion binding"/>
    <property type="evidence" value="ECO:0007669"/>
    <property type="project" value="InterPro"/>
</dbReference>
<dbReference type="InterPro" id="IPR002403">
    <property type="entry name" value="Cyt_P450_E_grp-IV"/>
</dbReference>
<dbReference type="Gene3D" id="1.10.630.10">
    <property type="entry name" value="Cytochrome P450"/>
    <property type="match status" value="1"/>
</dbReference>
<evidence type="ECO:0000256" key="6">
    <source>
        <dbReference type="ARBA" id="ARBA00023033"/>
    </source>
</evidence>
<comment type="caution">
    <text evidence="10">The sequence shown here is derived from an EMBL/GenBank/DDBJ whole genome shotgun (WGS) entry which is preliminary data.</text>
</comment>
<dbReference type="GO" id="GO:0020037">
    <property type="term" value="F:heme binding"/>
    <property type="evidence" value="ECO:0007669"/>
    <property type="project" value="InterPro"/>
</dbReference>
<gene>
    <name evidence="10" type="ORF">QBC46DRAFT_461190</name>
</gene>
<evidence type="ECO:0000256" key="4">
    <source>
        <dbReference type="ARBA" id="ARBA00022723"/>
    </source>
</evidence>
<accession>A0AAN6S1D1</accession>
<dbReference type="GO" id="GO:0016705">
    <property type="term" value="F:oxidoreductase activity, acting on paired donors, with incorporation or reduction of molecular oxygen"/>
    <property type="evidence" value="ECO:0007669"/>
    <property type="project" value="InterPro"/>
</dbReference>
<evidence type="ECO:0000313" key="11">
    <source>
        <dbReference type="Proteomes" id="UP001303473"/>
    </source>
</evidence>
<evidence type="ECO:0000256" key="2">
    <source>
        <dbReference type="ARBA" id="ARBA00010617"/>
    </source>
</evidence>
<evidence type="ECO:0000256" key="3">
    <source>
        <dbReference type="ARBA" id="ARBA00022617"/>
    </source>
</evidence>
<dbReference type="PROSITE" id="PS00086">
    <property type="entry name" value="CYTOCHROME_P450"/>
    <property type="match status" value="1"/>
</dbReference>
<evidence type="ECO:0000313" key="10">
    <source>
        <dbReference type="EMBL" id="KAK3936875.1"/>
    </source>
</evidence>
<keyword evidence="9" id="KW-0812">Transmembrane</keyword>
<organism evidence="10 11">
    <name type="scientific">Diplogelasinospora grovesii</name>
    <dbReference type="NCBI Taxonomy" id="303347"/>
    <lineage>
        <taxon>Eukaryota</taxon>
        <taxon>Fungi</taxon>
        <taxon>Dikarya</taxon>
        <taxon>Ascomycota</taxon>
        <taxon>Pezizomycotina</taxon>
        <taxon>Sordariomycetes</taxon>
        <taxon>Sordariomycetidae</taxon>
        <taxon>Sordariales</taxon>
        <taxon>Diplogelasinosporaceae</taxon>
        <taxon>Diplogelasinospora</taxon>
    </lineage>
</organism>
<dbReference type="Pfam" id="PF00067">
    <property type="entry name" value="p450"/>
    <property type="match status" value="1"/>
</dbReference>
<dbReference type="Proteomes" id="UP001303473">
    <property type="component" value="Unassembled WGS sequence"/>
</dbReference>
<keyword evidence="9" id="KW-0472">Membrane</keyword>
<sequence length="517" mass="58291">MLTDSLYLHNVWTWNPFPVSITIVLIVVSVVWLSWRLWRFTLVPLLLRPDEPKVLPYWIPFIGHTWQFVRNPETLINSGYAYFGSSQPFALCVAGRRAVVLRDVADVAAVWKNTEAALSFDPFGISRGGLRRVFADPRALIPDEETRAKALLIRENPRNEGYMNLERDWFRAQLLAPEALARLQRRYRAHLGGSLAWDAVSRNTVYLLPSSGTVSVSVSLRLFCRYTVSHCSTLAFFGRGLQRRLPPFLARGSHAAKDRAMDGLVAQEEGDGLEWLFKTMIQELGYLGVAERDVAGIVMIIIWAINNNAHKIAFWILAHLLHGPPAYLAAVRAEISAAYSPPSPESKGEEEEESRPDLDVLLRACPHLDAIWYEALRLYNATSAVREAVAPCTVGGKQIRVGDQLVAPFRQFHLDQGIFGADAAEFNPDRFLENKNLQRTKGYAPFGGGHTYCPGRLFAQREIYMFIAETLWRFELEVVGEEKRRMPQVDTNTPSAAAMGPDRDVVVQLRPRAIIHN</sequence>
<dbReference type="EMBL" id="MU853869">
    <property type="protein sequence ID" value="KAK3936875.1"/>
    <property type="molecule type" value="Genomic_DNA"/>
</dbReference>
<dbReference type="PANTHER" id="PTHR24304">
    <property type="entry name" value="CYTOCHROME P450 FAMILY 7"/>
    <property type="match status" value="1"/>
</dbReference>
<keyword evidence="8" id="KW-0560">Oxidoreductase</keyword>
<name>A0AAN6S1D1_9PEZI</name>
<evidence type="ECO:0000256" key="1">
    <source>
        <dbReference type="ARBA" id="ARBA00001971"/>
    </source>
</evidence>
<dbReference type="SUPFAM" id="SSF48264">
    <property type="entry name" value="Cytochrome P450"/>
    <property type="match status" value="1"/>
</dbReference>
<feature type="binding site" description="axial binding residue" evidence="7">
    <location>
        <position position="453"/>
    </location>
    <ligand>
        <name>heme</name>
        <dbReference type="ChEBI" id="CHEBI:30413"/>
    </ligand>
    <ligandPart>
        <name>Fe</name>
        <dbReference type="ChEBI" id="CHEBI:18248"/>
    </ligandPart>
</feature>
<keyword evidence="9" id="KW-1133">Transmembrane helix</keyword>
<dbReference type="InterPro" id="IPR036396">
    <property type="entry name" value="Cyt_P450_sf"/>
</dbReference>
<reference evidence="11" key="1">
    <citation type="journal article" date="2023" name="Mol. Phylogenet. Evol.">
        <title>Genome-scale phylogeny and comparative genomics of the fungal order Sordariales.</title>
        <authorList>
            <person name="Hensen N."/>
            <person name="Bonometti L."/>
            <person name="Westerberg I."/>
            <person name="Brannstrom I.O."/>
            <person name="Guillou S."/>
            <person name="Cros-Aarteil S."/>
            <person name="Calhoun S."/>
            <person name="Haridas S."/>
            <person name="Kuo A."/>
            <person name="Mondo S."/>
            <person name="Pangilinan J."/>
            <person name="Riley R."/>
            <person name="LaButti K."/>
            <person name="Andreopoulos B."/>
            <person name="Lipzen A."/>
            <person name="Chen C."/>
            <person name="Yan M."/>
            <person name="Daum C."/>
            <person name="Ng V."/>
            <person name="Clum A."/>
            <person name="Steindorff A."/>
            <person name="Ohm R.A."/>
            <person name="Martin F."/>
            <person name="Silar P."/>
            <person name="Natvig D.O."/>
            <person name="Lalanne C."/>
            <person name="Gautier V."/>
            <person name="Ament-Velasquez S.L."/>
            <person name="Kruys A."/>
            <person name="Hutchinson M.I."/>
            <person name="Powell A.J."/>
            <person name="Barry K."/>
            <person name="Miller A.N."/>
            <person name="Grigoriev I.V."/>
            <person name="Debuchy R."/>
            <person name="Gladieux P."/>
            <person name="Hiltunen Thoren M."/>
            <person name="Johannesson H."/>
        </authorList>
    </citation>
    <scope>NUCLEOTIDE SEQUENCE [LARGE SCALE GENOMIC DNA]</scope>
    <source>
        <strain evidence="11">CBS 340.73</strain>
    </source>
</reference>
<evidence type="ECO:0000256" key="7">
    <source>
        <dbReference type="PIRSR" id="PIRSR602403-1"/>
    </source>
</evidence>
<dbReference type="PANTHER" id="PTHR24304:SF2">
    <property type="entry name" value="24-HYDROXYCHOLESTEROL 7-ALPHA-HYDROXYLASE"/>
    <property type="match status" value="1"/>
</dbReference>
<dbReference type="InterPro" id="IPR017972">
    <property type="entry name" value="Cyt_P450_CS"/>
</dbReference>
<keyword evidence="3 7" id="KW-0349">Heme</keyword>
<keyword evidence="6 8" id="KW-0503">Monooxygenase</keyword>
<dbReference type="CDD" id="cd11040">
    <property type="entry name" value="CYP7_CYP8-like"/>
    <property type="match status" value="1"/>
</dbReference>
<comment type="similarity">
    <text evidence="2 8">Belongs to the cytochrome P450 family.</text>
</comment>
<evidence type="ECO:0000256" key="5">
    <source>
        <dbReference type="ARBA" id="ARBA00023004"/>
    </source>
</evidence>
<keyword evidence="4 7" id="KW-0479">Metal-binding</keyword>
<evidence type="ECO:0000256" key="9">
    <source>
        <dbReference type="SAM" id="Phobius"/>
    </source>
</evidence>
<protein>
    <submittedName>
        <fullName evidence="10">Cytochrome P450</fullName>
    </submittedName>
</protein>
<keyword evidence="11" id="KW-1185">Reference proteome</keyword>